<proteinExistence type="predicted"/>
<accession>A0A7X3D391</accession>
<organism evidence="1 2">
    <name type="scientific">Zobellia amurskyensis</name>
    <dbReference type="NCBI Taxonomy" id="248905"/>
    <lineage>
        <taxon>Bacteria</taxon>
        <taxon>Pseudomonadati</taxon>
        <taxon>Bacteroidota</taxon>
        <taxon>Flavobacteriia</taxon>
        <taxon>Flavobacteriales</taxon>
        <taxon>Flavobacteriaceae</taxon>
        <taxon>Zobellia</taxon>
    </lineage>
</organism>
<gene>
    <name evidence="1" type="ORF">D9O36_16375</name>
</gene>
<dbReference type="Proteomes" id="UP000540519">
    <property type="component" value="Unassembled WGS sequence"/>
</dbReference>
<dbReference type="PROSITE" id="PS51257">
    <property type="entry name" value="PROKAR_LIPOPROTEIN"/>
    <property type="match status" value="1"/>
</dbReference>
<sequence length="73" mass="8319">MKKLFLFVALAGSIAFSSCSKDQDDTDAIVGTWLSESSITPDGSSTTTYKDEWLFRLDLTGQYKRDDKWESKW</sequence>
<evidence type="ECO:0000313" key="1">
    <source>
        <dbReference type="EMBL" id="MUH37430.1"/>
    </source>
</evidence>
<reference evidence="1 2" key="1">
    <citation type="journal article" date="2019" name="Mar. Drugs">
        <title>Comparative Genomics and CAZyme Genome Repertoires of Marine Zobellia amurskyensis KMM 3526(T) and Zobellia laminariae KMM 3676(T).</title>
        <authorList>
            <person name="Chernysheva N."/>
            <person name="Bystritskaya E."/>
            <person name="Stenkova A."/>
            <person name="Golovkin I."/>
            <person name="Nedashkovskaya O."/>
            <person name="Isaeva M."/>
        </authorList>
    </citation>
    <scope>NUCLEOTIDE SEQUENCE [LARGE SCALE GENOMIC DNA]</scope>
    <source>
        <strain evidence="1 2">KMM 3526</strain>
    </source>
</reference>
<comment type="caution">
    <text evidence="1">The sequence shown here is derived from an EMBL/GenBank/DDBJ whole genome shotgun (WGS) entry which is preliminary data.</text>
</comment>
<keyword evidence="2" id="KW-1185">Reference proteome</keyword>
<evidence type="ECO:0008006" key="3">
    <source>
        <dbReference type="Google" id="ProtNLM"/>
    </source>
</evidence>
<dbReference type="EMBL" id="RCNR01000040">
    <property type="protein sequence ID" value="MUH37430.1"/>
    <property type="molecule type" value="Genomic_DNA"/>
</dbReference>
<name>A0A7X3D391_9FLAO</name>
<dbReference type="AlphaFoldDB" id="A0A7X3D391"/>
<dbReference type="OrthoDB" id="1443464at2"/>
<evidence type="ECO:0000313" key="2">
    <source>
        <dbReference type="Proteomes" id="UP000540519"/>
    </source>
</evidence>
<dbReference type="RefSeq" id="WP_155600719.1">
    <property type="nucleotide sequence ID" value="NZ_RCNR01000040.1"/>
</dbReference>
<protein>
    <recommendedName>
        <fullName evidence="3">Lipocalin-like domain-containing protein</fullName>
    </recommendedName>
</protein>